<dbReference type="SUPFAM" id="SSF53807">
    <property type="entry name" value="Helical backbone' metal receptor"/>
    <property type="match status" value="1"/>
</dbReference>
<evidence type="ECO:0000259" key="1">
    <source>
        <dbReference type="PROSITE" id="PS50983"/>
    </source>
</evidence>
<dbReference type="Gene3D" id="3.40.50.1980">
    <property type="entry name" value="Nitrogenase molybdenum iron protein domain"/>
    <property type="match status" value="2"/>
</dbReference>
<dbReference type="InterPro" id="IPR002491">
    <property type="entry name" value="ABC_transptr_periplasmic_BD"/>
</dbReference>
<dbReference type="PROSITE" id="PS50983">
    <property type="entry name" value="FE_B12_PBP"/>
    <property type="match status" value="1"/>
</dbReference>
<dbReference type="Proteomes" id="UP000179588">
    <property type="component" value="Unassembled WGS sequence"/>
</dbReference>
<name>A0A1S1HTY0_PROST</name>
<dbReference type="EMBL" id="LVIE01000112">
    <property type="protein sequence ID" value="OHT24793.1"/>
    <property type="molecule type" value="Genomic_DNA"/>
</dbReference>
<accession>A0A1S1HTY0</accession>
<feature type="domain" description="Fe/B12 periplasmic-binding" evidence="1">
    <location>
        <begin position="49"/>
        <end position="351"/>
    </location>
</feature>
<dbReference type="PANTHER" id="PTHR30535:SF34">
    <property type="entry name" value="MOLYBDATE-BINDING PROTEIN MOLA"/>
    <property type="match status" value="1"/>
</dbReference>
<dbReference type="InterPro" id="IPR050902">
    <property type="entry name" value="ABC_Transporter_SBP"/>
</dbReference>
<dbReference type="Pfam" id="PF01497">
    <property type="entry name" value="Peripla_BP_2"/>
    <property type="match status" value="1"/>
</dbReference>
<dbReference type="AlphaFoldDB" id="A0A1S1HTY0"/>
<dbReference type="PANTHER" id="PTHR30535">
    <property type="entry name" value="VITAMIN B12-BINDING PROTEIN"/>
    <property type="match status" value="1"/>
</dbReference>
<reference evidence="2 3" key="1">
    <citation type="submission" date="2016-03" db="EMBL/GenBank/DDBJ databases">
        <title>Genome sequence of Providencia stuartii strain, isolated from the salivary glands of larval Lucilia sericata.</title>
        <authorList>
            <person name="Yuan Y."/>
            <person name="Zhang Y."/>
            <person name="Fu S."/>
            <person name="Crippen T.L."/>
            <person name="Visi D."/>
            <person name="Benbow M.E."/>
            <person name="Allen M."/>
            <person name="Tomberlin J.K."/>
            <person name="Sze S.-H."/>
            <person name="Tarone A.M."/>
        </authorList>
    </citation>
    <scope>NUCLEOTIDE SEQUENCE [LARGE SCALE GENOMIC DNA]</scope>
    <source>
        <strain evidence="2 3">Crippen</strain>
    </source>
</reference>
<sequence length="377" mass="41918">MTASKRDFIKAGLATMVLSAVPSSVLAKKRPVVRDILNRSVEYPEKIERIYLADSSLVFLYATLRGRHFLQKLVAIPSNFRTADLRSYQQYSHAFPDIKMLPHLSAIGGAQVNLETVLALKPNIIFTTTGTYAGLQANGLLTLLQRAGVSVIVLDMSIDPIANTPKSISIMAEVLGLQNRAKQINQFIKTHLDIVKTRLMSAKPEAINVLLERAAGFSEECCFAYGNGNFAQFLTFAGGVNVASQYIGTTYGVLNQETIIHTKAQMVIVTGTDWSGYNPKGNWVGLGPGANLSIARQKLRLLMERNAFKTLTAVKQRQVHAIWHTFYDSPFGFIAILKFANWLYPTLFADLDANNVFQSFTEQFLPVEWEEGYWVSL</sequence>
<keyword evidence="3" id="KW-1185">Reference proteome</keyword>
<gene>
    <name evidence="2" type="ORF">A3Q29_03590</name>
</gene>
<protein>
    <recommendedName>
        <fullName evidence="1">Fe/B12 periplasmic-binding domain-containing protein</fullName>
    </recommendedName>
</protein>
<proteinExistence type="predicted"/>
<organism evidence="2 3">
    <name type="scientific">Providencia stuartii</name>
    <dbReference type="NCBI Taxonomy" id="588"/>
    <lineage>
        <taxon>Bacteria</taxon>
        <taxon>Pseudomonadati</taxon>
        <taxon>Pseudomonadota</taxon>
        <taxon>Gammaproteobacteria</taxon>
        <taxon>Enterobacterales</taxon>
        <taxon>Morganellaceae</taxon>
        <taxon>Providencia</taxon>
    </lineage>
</organism>
<comment type="caution">
    <text evidence="2">The sequence shown here is derived from an EMBL/GenBank/DDBJ whole genome shotgun (WGS) entry which is preliminary data.</text>
</comment>
<evidence type="ECO:0000313" key="2">
    <source>
        <dbReference type="EMBL" id="OHT24793.1"/>
    </source>
</evidence>
<evidence type="ECO:0000313" key="3">
    <source>
        <dbReference type="Proteomes" id="UP000179588"/>
    </source>
</evidence>